<feature type="coiled-coil region" evidence="1">
    <location>
        <begin position="332"/>
        <end position="574"/>
    </location>
</feature>
<protein>
    <submittedName>
        <fullName evidence="3">Uncharacterized protein</fullName>
    </submittedName>
</protein>
<feature type="compositionally biased region" description="Low complexity" evidence="2">
    <location>
        <begin position="694"/>
        <end position="707"/>
    </location>
</feature>
<dbReference type="EMBL" id="JAPEUY010000004">
    <property type="protein sequence ID" value="KAJ4374238.1"/>
    <property type="molecule type" value="Genomic_DNA"/>
</dbReference>
<evidence type="ECO:0000313" key="4">
    <source>
        <dbReference type="Proteomes" id="UP001140560"/>
    </source>
</evidence>
<dbReference type="Proteomes" id="UP001140560">
    <property type="component" value="Unassembled WGS sequence"/>
</dbReference>
<evidence type="ECO:0000256" key="1">
    <source>
        <dbReference type="SAM" id="Coils"/>
    </source>
</evidence>
<feature type="compositionally biased region" description="Polar residues" evidence="2">
    <location>
        <begin position="666"/>
        <end position="676"/>
    </location>
</feature>
<gene>
    <name evidence="3" type="ORF">N0V83_002979</name>
</gene>
<proteinExistence type="predicted"/>
<comment type="caution">
    <text evidence="3">The sequence shown here is derived from an EMBL/GenBank/DDBJ whole genome shotgun (WGS) entry which is preliminary data.</text>
</comment>
<keyword evidence="1" id="KW-0175">Coiled coil</keyword>
<accession>A0A9W9CQ16</accession>
<keyword evidence="4" id="KW-1185">Reference proteome</keyword>
<feature type="region of interest" description="Disordered" evidence="2">
    <location>
        <begin position="694"/>
        <end position="751"/>
    </location>
</feature>
<feature type="compositionally biased region" description="Acidic residues" evidence="2">
    <location>
        <begin position="820"/>
        <end position="830"/>
    </location>
</feature>
<dbReference type="AlphaFoldDB" id="A0A9W9CQ16"/>
<sequence>MISVICMGVVWATKGDVGVADDEAIESIRVASSTLRVLDKQLIESWRKSGSHAKDSLRKLHEKIMLIDKSGPILFEALCFYATLAGFGNIQSDTVKQQEKCLLELTQFANPDCLSETLATSLPAFVPQMQEKSLQALLLTILEACVSTPSLHQSYTLAILVDELNTTISTSEPLAAKMLLALSSNVLQKKMWSLVEVVIASGVPDCHTYRTSTHHKLSSATTALLLSIVLVARVDKPGITPELAIALVKTQRHLPLVAHKSSHYSRPVEHPSISLFQQECTPYTGQHLQDWRHRLKSELESQSFYQRDSIIRSITQICQDLETRCHTVEEPLRLEQERSKKLEQRMAESTQRISCLESQAADDRFHIDGLEEEKLTIADEKEKITVELEKLKLEFEEAERKAGETLRTTKEEHEAKELDFQSTILRHEENLDAQNKELAQLNTTLTQWKEDREHQDRDYHKLAEQHEHLQSQLRQVEQILVDEREKSSKQAERITSLEHQRFDLESQLEGTEAELEAITGQLSDLQVSHQELDRSSEDTLRKLETQCSKSLEIAAKAEEERNGFSDQLQSALRENQRVKGAHDEKCRNLQHLQLSIPPLQTKIKELEHLCSEQEEELGDLRTITKNILAAANPLAIRSTSRAPIETNDGATLRAPIREHRRRKSAMPQNIASTTTAEPEGPMKSTLEHIADASFASSGSQSSQVEGSTPKRPKPRPSFKLPTMHTPYTQKPVLKSKSVSRRPSSGKRLALGQMSPNRRHTSVGFAVAENEEKYESIETRSLSDSRMSLQDAEQLEFDMDDFEAGTPLTPGDFLSGTGLAPEEDDGTATEL</sequence>
<name>A0A9W9CQ16_9PLEO</name>
<evidence type="ECO:0000313" key="3">
    <source>
        <dbReference type="EMBL" id="KAJ4374238.1"/>
    </source>
</evidence>
<feature type="region of interest" description="Disordered" evidence="2">
    <location>
        <begin position="801"/>
        <end position="830"/>
    </location>
</feature>
<reference evidence="3" key="1">
    <citation type="submission" date="2022-10" db="EMBL/GenBank/DDBJ databases">
        <title>Tapping the CABI collections for fungal endophytes: first genome assemblies for Collariella, Neodidymelliopsis, Ascochyta clinopodiicola, Didymella pomorum, Didymosphaeria variabile, Neocosmospora piperis and Neocucurbitaria cava.</title>
        <authorList>
            <person name="Hill R."/>
        </authorList>
    </citation>
    <scope>NUCLEOTIDE SEQUENCE</scope>
    <source>
        <strain evidence="3">IMI 356814</strain>
    </source>
</reference>
<dbReference type="OrthoDB" id="5332870at2759"/>
<dbReference type="SUPFAM" id="SSF90257">
    <property type="entry name" value="Myosin rod fragments"/>
    <property type="match status" value="1"/>
</dbReference>
<evidence type="ECO:0000256" key="2">
    <source>
        <dbReference type="SAM" id="MobiDB-lite"/>
    </source>
</evidence>
<feature type="region of interest" description="Disordered" evidence="2">
    <location>
        <begin position="640"/>
        <end position="681"/>
    </location>
</feature>
<organism evidence="3 4">
    <name type="scientific">Neocucurbitaria cava</name>
    <dbReference type="NCBI Taxonomy" id="798079"/>
    <lineage>
        <taxon>Eukaryota</taxon>
        <taxon>Fungi</taxon>
        <taxon>Dikarya</taxon>
        <taxon>Ascomycota</taxon>
        <taxon>Pezizomycotina</taxon>
        <taxon>Dothideomycetes</taxon>
        <taxon>Pleosporomycetidae</taxon>
        <taxon>Pleosporales</taxon>
        <taxon>Pleosporineae</taxon>
        <taxon>Cucurbitariaceae</taxon>
        <taxon>Neocucurbitaria</taxon>
    </lineage>
</organism>